<dbReference type="PANTHER" id="PTHR23176:SF129">
    <property type="entry name" value="RHO GTPASE ACTIVATING PROTEIN AT 16F, ISOFORM E-RELATED"/>
    <property type="match status" value="1"/>
</dbReference>
<evidence type="ECO:0000256" key="1">
    <source>
        <dbReference type="ARBA" id="ARBA00022468"/>
    </source>
</evidence>
<organism evidence="4 5">
    <name type="scientific">Macrostomum lignano</name>
    <dbReference type="NCBI Taxonomy" id="282301"/>
    <lineage>
        <taxon>Eukaryota</taxon>
        <taxon>Metazoa</taxon>
        <taxon>Spiralia</taxon>
        <taxon>Lophotrochozoa</taxon>
        <taxon>Platyhelminthes</taxon>
        <taxon>Rhabditophora</taxon>
        <taxon>Macrostomorpha</taxon>
        <taxon>Macrostomida</taxon>
        <taxon>Macrostomidae</taxon>
        <taxon>Macrostomum</taxon>
    </lineage>
</organism>
<dbReference type="Pfam" id="PF00620">
    <property type="entry name" value="RhoGAP"/>
    <property type="match status" value="1"/>
</dbReference>
<dbReference type="EMBL" id="NIVC01001988">
    <property type="protein sequence ID" value="PAA61907.1"/>
    <property type="molecule type" value="Genomic_DNA"/>
</dbReference>
<dbReference type="GO" id="GO:0005737">
    <property type="term" value="C:cytoplasm"/>
    <property type="evidence" value="ECO:0007669"/>
    <property type="project" value="TreeGrafter"/>
</dbReference>
<feature type="region of interest" description="Disordered" evidence="2">
    <location>
        <begin position="145"/>
        <end position="164"/>
    </location>
</feature>
<protein>
    <recommendedName>
        <fullName evidence="3">Rho-GAP domain-containing protein</fullName>
    </recommendedName>
</protein>
<feature type="non-terminal residue" evidence="4">
    <location>
        <position position="1"/>
    </location>
</feature>
<feature type="compositionally biased region" description="Polar residues" evidence="2">
    <location>
        <begin position="95"/>
        <end position="105"/>
    </location>
</feature>
<dbReference type="PANTHER" id="PTHR23176">
    <property type="entry name" value="RHO/RAC/CDC GTPASE-ACTIVATING PROTEIN"/>
    <property type="match status" value="1"/>
</dbReference>
<dbReference type="SUPFAM" id="SSF48350">
    <property type="entry name" value="GTPase activation domain, GAP"/>
    <property type="match status" value="1"/>
</dbReference>
<feature type="domain" description="Rho-GAP" evidence="3">
    <location>
        <begin position="357"/>
        <end position="551"/>
    </location>
</feature>
<dbReference type="GO" id="GO:0005096">
    <property type="term" value="F:GTPase activator activity"/>
    <property type="evidence" value="ECO:0007669"/>
    <property type="project" value="UniProtKB-KW"/>
</dbReference>
<reference evidence="4 5" key="1">
    <citation type="submission" date="2017-06" db="EMBL/GenBank/DDBJ databases">
        <title>A platform for efficient transgenesis in Macrostomum lignano, a flatworm model organism for stem cell research.</title>
        <authorList>
            <person name="Berezikov E."/>
        </authorList>
    </citation>
    <scope>NUCLEOTIDE SEQUENCE [LARGE SCALE GENOMIC DNA]</scope>
    <source>
        <strain evidence="4">DV1</strain>
        <tissue evidence="4">Whole organism</tissue>
    </source>
</reference>
<dbReference type="Proteomes" id="UP000215902">
    <property type="component" value="Unassembled WGS sequence"/>
</dbReference>
<dbReference type="InterPro" id="IPR008936">
    <property type="entry name" value="Rho_GTPase_activation_prot"/>
</dbReference>
<dbReference type="InterPro" id="IPR000198">
    <property type="entry name" value="RhoGAP_dom"/>
</dbReference>
<accession>A0A267ELZ9</accession>
<dbReference type="OrthoDB" id="79452at2759"/>
<keyword evidence="1" id="KW-0343">GTPase activation</keyword>
<keyword evidence="5" id="KW-1185">Reference proteome</keyword>
<dbReference type="SMART" id="SM00324">
    <property type="entry name" value="RhoGAP"/>
    <property type="match status" value="1"/>
</dbReference>
<feature type="compositionally biased region" description="Polar residues" evidence="2">
    <location>
        <begin position="111"/>
        <end position="130"/>
    </location>
</feature>
<sequence>ELTVMSAEDLDKEPFCQCADASTPDDPDVEGADCGASSEEGGLDDSCPAVPMATSASQVDTGDIDDMAMVNLLPNRRSVMFRLSLGSGSGGGNKSFLQSSLQTHASDSRQQKLPSVSPTLQESPPQSPSCLDNPVFVESAASLPQLLLPPPPEPGAAQSLPRRLEISSPTVRLLETRKEGPARVAVLKSSASSSSAPKLKPGRLKSYRLVLTGPDLLLYRGSGGTIDRRRPPPEVILSLARTTWLAVPGSDRTLHLRCHEPSPDDDAGSKQQQKQFECHIQWETPELRRAWIAALTLAKDLLINRQFTERPQQPQPQAVQPAKHTIVQRLNDFFRRRPAIDELERRGIVRSEPVFGASLTDVCARDGADTPLFLRRCIAALEASGGLETVGLYRIGGNAATVQRLRLLVDQTADYDLNQACWDINVLASALKTFLRELKQPLLAPDLFQAIARHHMSGAKPSMRRAAVWQELQVAPGLPTLRLVFGHLSRVVHHSAVNQMSARNLALVIGPNLLWPAGSASVAAKAANLATDLALQTGVVEYLILEADYLFDLSRVEA</sequence>
<feature type="region of interest" description="Disordered" evidence="2">
    <location>
        <begin position="19"/>
        <end position="49"/>
    </location>
</feature>
<gene>
    <name evidence="4" type="ORF">BOX15_Mlig011982g1</name>
</gene>
<dbReference type="Gene3D" id="1.10.555.10">
    <property type="entry name" value="Rho GTPase activation protein"/>
    <property type="match status" value="1"/>
</dbReference>
<evidence type="ECO:0000313" key="5">
    <source>
        <dbReference type="Proteomes" id="UP000215902"/>
    </source>
</evidence>
<proteinExistence type="predicted"/>
<evidence type="ECO:0000259" key="3">
    <source>
        <dbReference type="PROSITE" id="PS50238"/>
    </source>
</evidence>
<dbReference type="GO" id="GO:0007165">
    <property type="term" value="P:signal transduction"/>
    <property type="evidence" value="ECO:0007669"/>
    <property type="project" value="InterPro"/>
</dbReference>
<dbReference type="STRING" id="282301.A0A267ELZ9"/>
<evidence type="ECO:0000313" key="4">
    <source>
        <dbReference type="EMBL" id="PAA61907.1"/>
    </source>
</evidence>
<feature type="region of interest" description="Disordered" evidence="2">
    <location>
        <begin position="92"/>
        <end position="133"/>
    </location>
</feature>
<dbReference type="PROSITE" id="PS50238">
    <property type="entry name" value="RHOGAP"/>
    <property type="match status" value="1"/>
</dbReference>
<dbReference type="AlphaFoldDB" id="A0A267ELZ9"/>
<evidence type="ECO:0000256" key="2">
    <source>
        <dbReference type="SAM" id="MobiDB-lite"/>
    </source>
</evidence>
<name>A0A267ELZ9_9PLAT</name>
<comment type="caution">
    <text evidence="4">The sequence shown here is derived from an EMBL/GenBank/DDBJ whole genome shotgun (WGS) entry which is preliminary data.</text>
</comment>
<dbReference type="InterPro" id="IPR050729">
    <property type="entry name" value="Rho-GAP"/>
</dbReference>